<organism evidence="2">
    <name type="scientific">Anguilla anguilla</name>
    <name type="common">European freshwater eel</name>
    <name type="synonym">Muraena anguilla</name>
    <dbReference type="NCBI Taxonomy" id="7936"/>
    <lineage>
        <taxon>Eukaryota</taxon>
        <taxon>Metazoa</taxon>
        <taxon>Chordata</taxon>
        <taxon>Craniata</taxon>
        <taxon>Vertebrata</taxon>
        <taxon>Euteleostomi</taxon>
        <taxon>Actinopterygii</taxon>
        <taxon>Neopterygii</taxon>
        <taxon>Teleostei</taxon>
        <taxon>Anguilliformes</taxon>
        <taxon>Anguillidae</taxon>
        <taxon>Anguilla</taxon>
    </lineage>
</organism>
<sequence>MERRLTLEFGEEGTEEPEIRKKIQRGTG</sequence>
<evidence type="ECO:0000313" key="2">
    <source>
        <dbReference type="EMBL" id="JAH18998.1"/>
    </source>
</evidence>
<protein>
    <submittedName>
        <fullName evidence="2">Uncharacterized protein</fullName>
    </submittedName>
</protein>
<evidence type="ECO:0000256" key="1">
    <source>
        <dbReference type="SAM" id="MobiDB-lite"/>
    </source>
</evidence>
<dbReference type="EMBL" id="GBXM01089579">
    <property type="protein sequence ID" value="JAH18998.1"/>
    <property type="molecule type" value="Transcribed_RNA"/>
</dbReference>
<proteinExistence type="predicted"/>
<dbReference type="AlphaFoldDB" id="A0A0E9QSB0"/>
<name>A0A0E9QSB0_ANGAN</name>
<reference evidence="2" key="2">
    <citation type="journal article" date="2015" name="Fish Shellfish Immunol.">
        <title>Early steps in the European eel (Anguilla anguilla)-Vibrio vulnificus interaction in the gills: Role of the RtxA13 toxin.</title>
        <authorList>
            <person name="Callol A."/>
            <person name="Pajuelo D."/>
            <person name="Ebbesson L."/>
            <person name="Teles M."/>
            <person name="MacKenzie S."/>
            <person name="Amaro C."/>
        </authorList>
    </citation>
    <scope>NUCLEOTIDE SEQUENCE</scope>
</reference>
<accession>A0A0E9QSB0</accession>
<feature type="region of interest" description="Disordered" evidence="1">
    <location>
        <begin position="1"/>
        <end position="28"/>
    </location>
</feature>
<reference evidence="2" key="1">
    <citation type="submission" date="2014-11" db="EMBL/GenBank/DDBJ databases">
        <authorList>
            <person name="Amaro Gonzalez C."/>
        </authorList>
    </citation>
    <scope>NUCLEOTIDE SEQUENCE</scope>
</reference>